<sequence length="203" mass="23596">MEQFTSRQLYMMNGGNTLYIYKDGFGDVYQATPSEEEVWKEEIIASTLKRIDTETEFTCLRAAIDTLIFHNYKGLARLLVEKMQHTSPVRIIVFATGLWLLKQYNCSFSIIYHQFLHHRNDCFRDVFQAMIEFQDSMAARNFMIECLEGGDALLHEKACITITMWAYTGMPELRAPHLLESLRDRNAPSFSVAVQKLQQIFLC</sequence>
<protein>
    <recommendedName>
        <fullName evidence="3">HEAT repeat domain-containing protein</fullName>
    </recommendedName>
</protein>
<evidence type="ECO:0008006" key="3">
    <source>
        <dbReference type="Google" id="ProtNLM"/>
    </source>
</evidence>
<dbReference type="Proteomes" id="UP001165367">
    <property type="component" value="Unassembled WGS sequence"/>
</dbReference>
<evidence type="ECO:0000313" key="1">
    <source>
        <dbReference type="EMBL" id="MCG2615356.1"/>
    </source>
</evidence>
<organism evidence="1 2">
    <name type="scientific">Terrimonas ginsenosidimutans</name>
    <dbReference type="NCBI Taxonomy" id="2908004"/>
    <lineage>
        <taxon>Bacteria</taxon>
        <taxon>Pseudomonadati</taxon>
        <taxon>Bacteroidota</taxon>
        <taxon>Chitinophagia</taxon>
        <taxon>Chitinophagales</taxon>
        <taxon>Chitinophagaceae</taxon>
        <taxon>Terrimonas</taxon>
    </lineage>
</organism>
<accession>A0ABS9KSR7</accession>
<dbReference type="EMBL" id="JAKLTR010000008">
    <property type="protein sequence ID" value="MCG2615356.1"/>
    <property type="molecule type" value="Genomic_DNA"/>
</dbReference>
<reference evidence="1" key="1">
    <citation type="submission" date="2022-01" db="EMBL/GenBank/DDBJ databases">
        <authorList>
            <person name="Jo J.-H."/>
            <person name="Im W.-T."/>
        </authorList>
    </citation>
    <scope>NUCLEOTIDE SEQUENCE</scope>
    <source>
        <strain evidence="1">NA20</strain>
    </source>
</reference>
<evidence type="ECO:0000313" key="2">
    <source>
        <dbReference type="Proteomes" id="UP001165367"/>
    </source>
</evidence>
<comment type="caution">
    <text evidence="1">The sequence shown here is derived from an EMBL/GenBank/DDBJ whole genome shotgun (WGS) entry which is preliminary data.</text>
</comment>
<proteinExistence type="predicted"/>
<dbReference type="RefSeq" id="WP_237872642.1">
    <property type="nucleotide sequence ID" value="NZ_JAKLTR010000008.1"/>
</dbReference>
<gene>
    <name evidence="1" type="ORF">LZZ85_13735</name>
</gene>
<name>A0ABS9KSR7_9BACT</name>
<keyword evidence="2" id="KW-1185">Reference proteome</keyword>